<evidence type="ECO:0000256" key="7">
    <source>
        <dbReference type="ARBA" id="ARBA00022801"/>
    </source>
</evidence>
<keyword evidence="8" id="KW-0460">Magnesium</keyword>
<accession>A0A9W7G789</accession>
<protein>
    <recommendedName>
        <fullName evidence="4">phosphoserine phosphatase</fullName>
        <ecNumber evidence="4">3.1.3.3</ecNumber>
    </recommendedName>
    <alternativeName>
        <fullName evidence="10">O-phosphoserine phosphohydrolase</fullName>
    </alternativeName>
</protein>
<dbReference type="CDD" id="cd04309">
    <property type="entry name" value="HAD_PSP_eu"/>
    <property type="match status" value="1"/>
</dbReference>
<evidence type="ECO:0000256" key="10">
    <source>
        <dbReference type="ARBA" id="ARBA00031693"/>
    </source>
</evidence>
<dbReference type="NCBIfam" id="TIGR00338">
    <property type="entry name" value="serB"/>
    <property type="match status" value="1"/>
</dbReference>
<dbReference type="SUPFAM" id="SSF56784">
    <property type="entry name" value="HAD-like"/>
    <property type="match status" value="1"/>
</dbReference>
<comment type="similarity">
    <text evidence="3">Belongs to the HAD-like hydrolase superfamily. SerB family.</text>
</comment>
<comment type="cofactor">
    <cofactor evidence="1">
        <name>Mg(2+)</name>
        <dbReference type="ChEBI" id="CHEBI:18420"/>
    </cofactor>
</comment>
<dbReference type="AlphaFoldDB" id="A0A9W7G789"/>
<evidence type="ECO:0000256" key="11">
    <source>
        <dbReference type="PIRSR" id="PIRSR604469-1"/>
    </source>
</evidence>
<sequence>MYSNQIGVDVEGCKEALRNADAVCFDVDSTVINEEGIDVLADYLGKGPQVSEWTAKAMGGNVKFEDALAARLSLIEPSRSSILKCISERPFKLTPGIAGLIKALHDKGVDVWFVSGGFRIMIEPIATVLSVPTSNILANTILFKDDEEGTYKGFDDKEPTSADMGKPRAVRFIKSTTAATTVVMVGDGATDLQAVAPGAADKFLGFGGVADRDVVREKADWFVYNFDEVTKIVKGLD</sequence>
<keyword evidence="9" id="KW-0718">Serine biosynthesis</keyword>
<evidence type="ECO:0000256" key="3">
    <source>
        <dbReference type="ARBA" id="ARBA00009184"/>
    </source>
</evidence>
<name>A0A9W7G789_9STRA</name>
<comment type="pathway">
    <text evidence="2">Amino-acid biosynthesis; L-serine biosynthesis; L-serine from 3-phospho-D-glycerate: step 3/3.</text>
</comment>
<dbReference type="FunFam" id="1.10.150.210:FF:000003">
    <property type="entry name" value="Phosphoserine phosphatase SerB"/>
    <property type="match status" value="1"/>
</dbReference>
<evidence type="ECO:0000313" key="12">
    <source>
        <dbReference type="EMBL" id="GMI38186.1"/>
    </source>
</evidence>
<dbReference type="InterPro" id="IPR004469">
    <property type="entry name" value="PSP"/>
</dbReference>
<dbReference type="InterPro" id="IPR036412">
    <property type="entry name" value="HAD-like_sf"/>
</dbReference>
<comment type="caution">
    <text evidence="12">The sequence shown here is derived from an EMBL/GenBank/DDBJ whole genome shotgun (WGS) entry which is preliminary data.</text>
</comment>
<dbReference type="GO" id="GO:0000287">
    <property type="term" value="F:magnesium ion binding"/>
    <property type="evidence" value="ECO:0007669"/>
    <property type="project" value="TreeGrafter"/>
</dbReference>
<evidence type="ECO:0000256" key="9">
    <source>
        <dbReference type="ARBA" id="ARBA00023299"/>
    </source>
</evidence>
<dbReference type="InterPro" id="IPR023214">
    <property type="entry name" value="HAD_sf"/>
</dbReference>
<feature type="active site" description="Proton donor" evidence="11">
    <location>
        <position position="28"/>
    </location>
</feature>
<feature type="active site" description="Nucleophile" evidence="11">
    <location>
        <position position="26"/>
    </location>
</feature>
<evidence type="ECO:0000256" key="6">
    <source>
        <dbReference type="ARBA" id="ARBA00022723"/>
    </source>
</evidence>
<reference evidence="13" key="1">
    <citation type="journal article" date="2023" name="Commun. Biol.">
        <title>Genome analysis of Parmales, the sister group of diatoms, reveals the evolutionary specialization of diatoms from phago-mixotrophs to photoautotrophs.</title>
        <authorList>
            <person name="Ban H."/>
            <person name="Sato S."/>
            <person name="Yoshikawa S."/>
            <person name="Yamada K."/>
            <person name="Nakamura Y."/>
            <person name="Ichinomiya M."/>
            <person name="Sato N."/>
            <person name="Blanc-Mathieu R."/>
            <person name="Endo H."/>
            <person name="Kuwata A."/>
            <person name="Ogata H."/>
        </authorList>
    </citation>
    <scope>NUCLEOTIDE SEQUENCE [LARGE SCALE GENOMIC DNA]</scope>
</reference>
<dbReference type="Pfam" id="PF00702">
    <property type="entry name" value="Hydrolase"/>
    <property type="match status" value="1"/>
</dbReference>
<dbReference type="Gene3D" id="3.40.50.1000">
    <property type="entry name" value="HAD superfamily/HAD-like"/>
    <property type="match status" value="1"/>
</dbReference>
<proteinExistence type="inferred from homology"/>
<dbReference type="EMBL" id="BRYA01001053">
    <property type="protein sequence ID" value="GMI38186.1"/>
    <property type="molecule type" value="Genomic_DNA"/>
</dbReference>
<dbReference type="PANTHER" id="PTHR43344">
    <property type="entry name" value="PHOSPHOSERINE PHOSPHATASE"/>
    <property type="match status" value="1"/>
</dbReference>
<evidence type="ECO:0000313" key="13">
    <source>
        <dbReference type="Proteomes" id="UP001165065"/>
    </source>
</evidence>
<dbReference type="NCBIfam" id="TIGR01488">
    <property type="entry name" value="HAD-SF-IB"/>
    <property type="match status" value="1"/>
</dbReference>
<keyword evidence="13" id="KW-1185">Reference proteome</keyword>
<organism evidence="12 13">
    <name type="scientific">Triparma columacea</name>
    <dbReference type="NCBI Taxonomy" id="722753"/>
    <lineage>
        <taxon>Eukaryota</taxon>
        <taxon>Sar</taxon>
        <taxon>Stramenopiles</taxon>
        <taxon>Ochrophyta</taxon>
        <taxon>Bolidophyceae</taxon>
        <taxon>Parmales</taxon>
        <taxon>Triparmaceae</taxon>
        <taxon>Triparma</taxon>
    </lineage>
</organism>
<dbReference type="Proteomes" id="UP001165065">
    <property type="component" value="Unassembled WGS sequence"/>
</dbReference>
<dbReference type="PANTHER" id="PTHR43344:SF2">
    <property type="entry name" value="PHOSPHOSERINE PHOSPHATASE"/>
    <property type="match status" value="1"/>
</dbReference>
<keyword evidence="5" id="KW-0028">Amino-acid biosynthesis</keyword>
<dbReference type="GO" id="GO:0036424">
    <property type="term" value="F:L-phosphoserine phosphatase activity"/>
    <property type="evidence" value="ECO:0007669"/>
    <property type="project" value="InterPro"/>
</dbReference>
<dbReference type="EC" id="3.1.3.3" evidence="4"/>
<evidence type="ECO:0000256" key="1">
    <source>
        <dbReference type="ARBA" id="ARBA00001946"/>
    </source>
</evidence>
<evidence type="ECO:0000256" key="5">
    <source>
        <dbReference type="ARBA" id="ARBA00022605"/>
    </source>
</evidence>
<dbReference type="OrthoDB" id="27226at2759"/>
<evidence type="ECO:0000256" key="4">
    <source>
        <dbReference type="ARBA" id="ARBA00012640"/>
    </source>
</evidence>
<evidence type="ECO:0000256" key="2">
    <source>
        <dbReference type="ARBA" id="ARBA00005135"/>
    </source>
</evidence>
<gene>
    <name evidence="12" type="ORF">TrCOL_g12263</name>
</gene>
<dbReference type="Gene3D" id="1.10.150.210">
    <property type="entry name" value="Phosphoserine phosphatase, domain 2"/>
    <property type="match status" value="1"/>
</dbReference>
<dbReference type="InterPro" id="IPR050582">
    <property type="entry name" value="HAD-like_SerB"/>
</dbReference>
<dbReference type="GO" id="GO:0006564">
    <property type="term" value="P:L-serine biosynthetic process"/>
    <property type="evidence" value="ECO:0007669"/>
    <property type="project" value="UniProtKB-KW"/>
</dbReference>
<dbReference type="GO" id="GO:0005737">
    <property type="term" value="C:cytoplasm"/>
    <property type="evidence" value="ECO:0007669"/>
    <property type="project" value="TreeGrafter"/>
</dbReference>
<keyword evidence="6" id="KW-0479">Metal-binding</keyword>
<keyword evidence="7" id="KW-0378">Hydrolase</keyword>
<evidence type="ECO:0000256" key="8">
    <source>
        <dbReference type="ARBA" id="ARBA00022842"/>
    </source>
</evidence>